<dbReference type="RefSeq" id="WP_131280561.1">
    <property type="nucleotide sequence ID" value="NZ_CP031395.1"/>
</dbReference>
<protein>
    <submittedName>
        <fullName evidence="8">Methyl-accepting chemotaxis protein</fullName>
    </submittedName>
</protein>
<comment type="subcellular location">
    <subcellularLocation>
        <location evidence="1">Membrane</location>
    </subcellularLocation>
</comment>
<dbReference type="FunFam" id="1.10.287.950:FF:000001">
    <property type="entry name" value="Methyl-accepting chemotaxis sensory transducer"/>
    <property type="match status" value="1"/>
</dbReference>
<dbReference type="SMART" id="SM00283">
    <property type="entry name" value="MA"/>
    <property type="match status" value="1"/>
</dbReference>
<keyword evidence="6" id="KW-0812">Transmembrane</keyword>
<dbReference type="Gene3D" id="1.10.287.950">
    <property type="entry name" value="Methyl-accepting chemotaxis protein"/>
    <property type="match status" value="1"/>
</dbReference>
<dbReference type="GO" id="GO:0004888">
    <property type="term" value="F:transmembrane signaling receptor activity"/>
    <property type="evidence" value="ECO:0007669"/>
    <property type="project" value="TreeGrafter"/>
</dbReference>
<evidence type="ECO:0000256" key="4">
    <source>
        <dbReference type="PROSITE-ProRule" id="PRU00284"/>
    </source>
</evidence>
<evidence type="ECO:0000259" key="7">
    <source>
        <dbReference type="PROSITE" id="PS50111"/>
    </source>
</evidence>
<dbReference type="CDD" id="cd11386">
    <property type="entry name" value="MCP_signal"/>
    <property type="match status" value="1"/>
</dbReference>
<sequence>MLELQNHAPAGGNLRQRLTLSRQFLLLIALLVAGFAIYGAWSFKTLNDLRVNGALYKRIIQGKDLIADILPPPAYIIESYLTTRQMMDANTDKQVAELTARLKRLRDEYESRHAFWRTESLEPEIARVMLEDSYKPARTFYARAFDDFIPALERSDFTRAQSVLGELSQLYETHRQAIDKVVELTTARNARDEALAQERIVKDSLVMLGILLLALVVASTAALLIARGTLRLLGGEPAYAMGIADLVADGDLSRSIEVRHDGRASLLGAMRRMQSNLTQMVHRIRESASAIGGSAHEILGGNRDLSDRTAQQAAALEETTGSMQELASTVKQNAVNARQAHQLATSASSVAQRGGNAVGEVVHTMESIAESSRQISEIISVIEGIAFQTNILALNAAVEAARAGEQGKGFAVVASEVRALAQRSAGAAKEIKALIQNSVSRVQTGSQQVAQAGATMQDIVSAVRTVTDIMGEISLASDEQANGIDQVNRAVAQMDEVTQQNAALVEQVAAAANALNAQALHLNQAIAVFQIAGGAAGPTSTPANASARKAPALLG</sequence>
<evidence type="ECO:0000256" key="6">
    <source>
        <dbReference type="SAM" id="Phobius"/>
    </source>
</evidence>
<name>A0A4P6UMN3_9BURK</name>
<dbReference type="GO" id="GO:0005886">
    <property type="term" value="C:plasma membrane"/>
    <property type="evidence" value="ECO:0007669"/>
    <property type="project" value="TreeGrafter"/>
</dbReference>
<dbReference type="AlphaFoldDB" id="A0A4P6UMN3"/>
<evidence type="ECO:0000256" key="1">
    <source>
        <dbReference type="ARBA" id="ARBA00004370"/>
    </source>
</evidence>
<organism evidence="8 9">
    <name type="scientific">Hylemonella gracilis</name>
    <dbReference type="NCBI Taxonomy" id="80880"/>
    <lineage>
        <taxon>Bacteria</taxon>
        <taxon>Pseudomonadati</taxon>
        <taxon>Pseudomonadota</taxon>
        <taxon>Betaproteobacteria</taxon>
        <taxon>Burkholderiales</taxon>
        <taxon>Comamonadaceae</taxon>
        <taxon>Hylemonella</taxon>
    </lineage>
</organism>
<dbReference type="Proteomes" id="UP000292939">
    <property type="component" value="Chromosome"/>
</dbReference>
<dbReference type="InterPro" id="IPR051310">
    <property type="entry name" value="MCP_chemotaxis"/>
</dbReference>
<feature type="coiled-coil region" evidence="5">
    <location>
        <begin position="487"/>
        <end position="514"/>
    </location>
</feature>
<gene>
    <name evidence="8" type="ORF">DW355_12635</name>
</gene>
<dbReference type="Pfam" id="PF00015">
    <property type="entry name" value="MCPsignal"/>
    <property type="match status" value="1"/>
</dbReference>
<comment type="similarity">
    <text evidence="3">Belongs to the methyl-accepting chemotaxis (MCP) protein family.</text>
</comment>
<evidence type="ECO:0000256" key="5">
    <source>
        <dbReference type="SAM" id="Coils"/>
    </source>
</evidence>
<evidence type="ECO:0000256" key="3">
    <source>
        <dbReference type="ARBA" id="ARBA00029447"/>
    </source>
</evidence>
<keyword evidence="5" id="KW-0175">Coiled coil</keyword>
<reference evidence="8 9" key="1">
    <citation type="submission" date="2018-07" db="EMBL/GenBank/DDBJ databases">
        <title>Exploring interactions and the metabolic potential of the ultra-small soil bacteria Hylemonella gracilis.</title>
        <authorList>
            <person name="Tyc O."/>
            <person name="Kulkarni P."/>
            <person name="Gawehns F."/>
            <person name="Hundscheid M."/>
            <person name="Zweers H."/>
            <person name="Garbeva P."/>
        </authorList>
    </citation>
    <scope>NUCLEOTIDE SEQUENCE [LARGE SCALE GENOMIC DNA]</scope>
    <source>
        <strain evidence="8 9">NS1</strain>
    </source>
</reference>
<dbReference type="KEGG" id="hgr:DW355_12635"/>
<keyword evidence="2" id="KW-0488">Methylation</keyword>
<accession>A0A4P6UMN3</accession>
<dbReference type="GO" id="GO:0006935">
    <property type="term" value="P:chemotaxis"/>
    <property type="evidence" value="ECO:0007669"/>
    <property type="project" value="TreeGrafter"/>
</dbReference>
<dbReference type="InterPro" id="IPR004089">
    <property type="entry name" value="MCPsignal_dom"/>
</dbReference>
<feature type="transmembrane region" description="Helical" evidence="6">
    <location>
        <begin position="24"/>
        <end position="41"/>
    </location>
</feature>
<dbReference type="PANTHER" id="PTHR43531:SF14">
    <property type="entry name" value="METHYL-ACCEPTING CHEMOTAXIS PROTEIN I-RELATED"/>
    <property type="match status" value="1"/>
</dbReference>
<evidence type="ECO:0000313" key="8">
    <source>
        <dbReference type="EMBL" id="QBK05470.1"/>
    </source>
</evidence>
<dbReference type="PANTHER" id="PTHR43531">
    <property type="entry name" value="PROTEIN ICFG"/>
    <property type="match status" value="1"/>
</dbReference>
<evidence type="ECO:0000313" key="9">
    <source>
        <dbReference type="Proteomes" id="UP000292939"/>
    </source>
</evidence>
<dbReference type="SUPFAM" id="SSF58104">
    <property type="entry name" value="Methyl-accepting chemotaxis protein (MCP) signaling domain"/>
    <property type="match status" value="1"/>
</dbReference>
<keyword evidence="6" id="KW-0472">Membrane</keyword>
<evidence type="ECO:0000256" key="2">
    <source>
        <dbReference type="ARBA" id="ARBA00022481"/>
    </source>
</evidence>
<dbReference type="OrthoDB" id="8576332at2"/>
<feature type="transmembrane region" description="Helical" evidence="6">
    <location>
        <begin position="205"/>
        <end position="226"/>
    </location>
</feature>
<proteinExistence type="inferred from homology"/>
<keyword evidence="4" id="KW-0807">Transducer</keyword>
<dbReference type="PROSITE" id="PS50111">
    <property type="entry name" value="CHEMOTAXIS_TRANSDUC_2"/>
    <property type="match status" value="1"/>
</dbReference>
<feature type="domain" description="Methyl-accepting transducer" evidence="7">
    <location>
        <begin position="287"/>
        <end position="516"/>
    </location>
</feature>
<dbReference type="GO" id="GO:0007165">
    <property type="term" value="P:signal transduction"/>
    <property type="evidence" value="ECO:0007669"/>
    <property type="project" value="UniProtKB-KW"/>
</dbReference>
<dbReference type="EMBL" id="CP031395">
    <property type="protein sequence ID" value="QBK05470.1"/>
    <property type="molecule type" value="Genomic_DNA"/>
</dbReference>
<keyword evidence="6" id="KW-1133">Transmembrane helix</keyword>